<evidence type="ECO:0000313" key="2">
    <source>
        <dbReference type="EMBL" id="WVZ65914.1"/>
    </source>
</evidence>
<gene>
    <name evidence="1" type="ORF">U9M48_015201</name>
    <name evidence="2" type="ORF">U9M48_015202</name>
</gene>
<reference evidence="1 3" key="1">
    <citation type="submission" date="2024-02" db="EMBL/GenBank/DDBJ databases">
        <title>High-quality chromosome-scale genome assembly of Pensacola bahiagrass (Paspalum notatum Flugge var. saurae).</title>
        <authorList>
            <person name="Vega J.M."/>
            <person name="Podio M."/>
            <person name="Orjuela J."/>
            <person name="Siena L.A."/>
            <person name="Pessino S.C."/>
            <person name="Combes M.C."/>
            <person name="Mariac C."/>
            <person name="Albertini E."/>
            <person name="Pupilli F."/>
            <person name="Ortiz J.P.A."/>
            <person name="Leblanc O."/>
        </authorList>
    </citation>
    <scope>NUCLEOTIDE SEQUENCE [LARGE SCALE GENOMIC DNA]</scope>
    <source>
        <strain evidence="1">R1</strain>
        <tissue evidence="1">Leaf</tissue>
    </source>
</reference>
<dbReference type="AlphaFoldDB" id="A0AAQ3T605"/>
<evidence type="ECO:0000313" key="3">
    <source>
        <dbReference type="Proteomes" id="UP001341281"/>
    </source>
</evidence>
<evidence type="ECO:0000313" key="1">
    <source>
        <dbReference type="EMBL" id="WVZ65912.1"/>
    </source>
</evidence>
<organism evidence="1 3">
    <name type="scientific">Paspalum notatum var. saurae</name>
    <dbReference type="NCBI Taxonomy" id="547442"/>
    <lineage>
        <taxon>Eukaryota</taxon>
        <taxon>Viridiplantae</taxon>
        <taxon>Streptophyta</taxon>
        <taxon>Embryophyta</taxon>
        <taxon>Tracheophyta</taxon>
        <taxon>Spermatophyta</taxon>
        <taxon>Magnoliopsida</taxon>
        <taxon>Liliopsida</taxon>
        <taxon>Poales</taxon>
        <taxon>Poaceae</taxon>
        <taxon>PACMAD clade</taxon>
        <taxon>Panicoideae</taxon>
        <taxon>Andropogonodae</taxon>
        <taxon>Paspaleae</taxon>
        <taxon>Paspalinae</taxon>
        <taxon>Paspalum</taxon>
    </lineage>
</organism>
<sequence length="256" mass="28945">MPSILLRASLVVSIVIEDEEEHASRICSSSSTLEAGLEGRLIDLWCYWQQESTGRLQNSMMISRSSKRRMPIEMDQGCIYKLRVLRRETLLWINFLNKVSTPPSRSTMTNSISCSCSSSHITLLLWKVLETKDHLLELGAEIHRGFKHGDCNLSGFSQLLDHPAAVLVNCSRLLDDLLELFLHLLNQADIRLHLGLKNRVISSSLDDQLHLLDACLECRKVLLHGVAEVKHDEGVLKLLLHRIPVLWPANADLAAW</sequence>
<accession>A0AAQ3T605</accession>
<protein>
    <submittedName>
        <fullName evidence="1">Uncharacterized protein</fullName>
    </submittedName>
</protein>
<keyword evidence="3" id="KW-1185">Reference proteome</keyword>
<dbReference type="Proteomes" id="UP001341281">
    <property type="component" value="Chromosome 03"/>
</dbReference>
<dbReference type="EMBL" id="CP144747">
    <property type="protein sequence ID" value="WVZ65912.1"/>
    <property type="molecule type" value="Genomic_DNA"/>
</dbReference>
<dbReference type="EMBL" id="CP144747">
    <property type="protein sequence ID" value="WVZ65914.1"/>
    <property type="molecule type" value="Genomic_DNA"/>
</dbReference>
<name>A0AAQ3T605_PASNO</name>
<proteinExistence type="predicted"/>